<feature type="transmembrane region" description="Helical" evidence="6">
    <location>
        <begin position="64"/>
        <end position="82"/>
    </location>
</feature>
<feature type="transmembrane region" description="Helical" evidence="6">
    <location>
        <begin position="248"/>
        <end position="277"/>
    </location>
</feature>
<feature type="domain" description="EamA" evidence="7">
    <location>
        <begin position="9"/>
        <end position="136"/>
    </location>
</feature>
<dbReference type="Pfam" id="PF00892">
    <property type="entry name" value="EamA"/>
    <property type="match status" value="2"/>
</dbReference>
<comment type="subcellular location">
    <subcellularLocation>
        <location evidence="1">Membrane</location>
        <topology evidence="1">Multi-pass membrane protein</topology>
    </subcellularLocation>
</comment>
<feature type="transmembrane region" description="Helical" evidence="6">
    <location>
        <begin position="94"/>
        <end position="113"/>
    </location>
</feature>
<evidence type="ECO:0000313" key="8">
    <source>
        <dbReference type="EMBL" id="ODN31145.1"/>
    </source>
</evidence>
<evidence type="ECO:0000256" key="1">
    <source>
        <dbReference type="ARBA" id="ARBA00004141"/>
    </source>
</evidence>
<dbReference type="InterPro" id="IPR050638">
    <property type="entry name" value="AA-Vitamin_Transporters"/>
</dbReference>
<dbReference type="EMBL" id="LWAF01000002">
    <property type="protein sequence ID" value="ODN31145.1"/>
    <property type="molecule type" value="Genomic_DNA"/>
</dbReference>
<feature type="transmembrane region" description="Helical" evidence="6">
    <location>
        <begin position="209"/>
        <end position="227"/>
    </location>
</feature>
<evidence type="ECO:0000256" key="5">
    <source>
        <dbReference type="ARBA" id="ARBA00023136"/>
    </source>
</evidence>
<feature type="transmembrane region" description="Helical" evidence="6">
    <location>
        <begin position="37"/>
        <end position="55"/>
    </location>
</feature>
<dbReference type="AlphaFoldDB" id="A0A1E3G4E8"/>
<feature type="transmembrane region" description="Helical" evidence="6">
    <location>
        <begin position="177"/>
        <end position="197"/>
    </location>
</feature>
<keyword evidence="3 6" id="KW-0812">Transmembrane</keyword>
<dbReference type="GO" id="GO:0016020">
    <property type="term" value="C:membrane"/>
    <property type="evidence" value="ECO:0007669"/>
    <property type="project" value="UniProtKB-SubCell"/>
</dbReference>
<dbReference type="PANTHER" id="PTHR32322">
    <property type="entry name" value="INNER MEMBRANE TRANSPORTER"/>
    <property type="match status" value="1"/>
</dbReference>
<dbReference type="InterPro" id="IPR000620">
    <property type="entry name" value="EamA_dom"/>
</dbReference>
<evidence type="ECO:0000256" key="4">
    <source>
        <dbReference type="ARBA" id="ARBA00022989"/>
    </source>
</evidence>
<evidence type="ECO:0000256" key="2">
    <source>
        <dbReference type="ARBA" id="ARBA00007362"/>
    </source>
</evidence>
<dbReference type="RefSeq" id="WP_241498719.1">
    <property type="nucleotide sequence ID" value="NZ_CP140110.1"/>
</dbReference>
<evidence type="ECO:0000256" key="6">
    <source>
        <dbReference type="SAM" id="Phobius"/>
    </source>
</evidence>
<evidence type="ECO:0000256" key="3">
    <source>
        <dbReference type="ARBA" id="ARBA00022692"/>
    </source>
</evidence>
<comment type="similarity">
    <text evidence="2">Belongs to the EamA transporter family.</text>
</comment>
<dbReference type="Gene3D" id="1.10.3730.20">
    <property type="match status" value="1"/>
</dbReference>
<feature type="domain" description="EamA" evidence="7">
    <location>
        <begin position="146"/>
        <end position="279"/>
    </location>
</feature>
<reference evidence="9" key="1">
    <citation type="submission" date="2016-04" db="EMBL/GenBank/DDBJ databases">
        <title>The genome sequence project of a novel Fervidobacterium isolate from a hot spring in Thailand.</title>
        <authorList>
            <person name="Gonzalez J.M."/>
            <person name="Cuecas A."/>
            <person name="Kanoksilapatham W."/>
        </authorList>
    </citation>
    <scope>NUCLEOTIDE SEQUENCE [LARGE SCALE GENOMIC DNA]</scope>
    <source>
        <strain evidence="9">FC2004</strain>
    </source>
</reference>
<proteinExistence type="inferred from homology"/>
<dbReference type="SUPFAM" id="SSF103481">
    <property type="entry name" value="Multidrug resistance efflux transporter EmrE"/>
    <property type="match status" value="2"/>
</dbReference>
<comment type="caution">
    <text evidence="8">The sequence shown here is derived from an EMBL/GenBank/DDBJ whole genome shotgun (WGS) entry which is preliminary data.</text>
</comment>
<organism evidence="8 9">
    <name type="scientific">Fervidobacterium thailandense</name>
    <dbReference type="NCBI Taxonomy" id="1008305"/>
    <lineage>
        <taxon>Bacteria</taxon>
        <taxon>Thermotogati</taxon>
        <taxon>Thermotogota</taxon>
        <taxon>Thermotogae</taxon>
        <taxon>Thermotogales</taxon>
        <taxon>Fervidobacteriaceae</taxon>
        <taxon>Fervidobacterium</taxon>
    </lineage>
</organism>
<name>A0A1E3G4E8_9BACT</name>
<dbReference type="InterPro" id="IPR037185">
    <property type="entry name" value="EmrE-like"/>
</dbReference>
<evidence type="ECO:0000259" key="7">
    <source>
        <dbReference type="Pfam" id="PF00892"/>
    </source>
</evidence>
<feature type="transmembrane region" description="Helical" evidence="6">
    <location>
        <begin position="122"/>
        <end position="138"/>
    </location>
</feature>
<gene>
    <name evidence="8" type="ORF">A4H02_02460</name>
</gene>
<dbReference type="Proteomes" id="UP000094570">
    <property type="component" value="Unassembled WGS sequence"/>
</dbReference>
<keyword evidence="4 6" id="KW-1133">Transmembrane helix</keyword>
<dbReference type="PANTHER" id="PTHR32322:SF2">
    <property type="entry name" value="EAMA DOMAIN-CONTAINING PROTEIN"/>
    <property type="match status" value="1"/>
</dbReference>
<keyword evidence="5 6" id="KW-0472">Membrane</keyword>
<dbReference type="STRING" id="1008305.A4H02_02460"/>
<protein>
    <recommendedName>
        <fullName evidence="7">EamA domain-containing protein</fullName>
    </recommendedName>
</protein>
<feature type="transmembrane region" description="Helical" evidence="6">
    <location>
        <begin position="144"/>
        <end position="165"/>
    </location>
</feature>
<sequence length="279" mass="30858">MEKGKLLQAYLFLAFTLFAFSSIEVLSKPLMGKVDPFFMTAFRFFVGGLILTLFVKEEVSIRDLLGISLVGMLNSMVSMTALQLSVKYSNASTAATLVASNPIFVSLFAALLLKERYKFRKYVGIALGFVGLLVFSLGKISGDSWLGIFFGLLAALTFGLYTVLMKRYTKRYTPLTVTAYSSLISSVLYFIVIFLLGKLSIPTLDTRGWMLMIYFGVIVTGIAYVTYFKAMQYVGATQSSRIFFLKPVVATLLAILLLGEVLSLRKLVGMVIILISLTL</sequence>
<keyword evidence="9" id="KW-1185">Reference proteome</keyword>
<accession>A0A1E3G4E8</accession>
<evidence type="ECO:0000313" key="9">
    <source>
        <dbReference type="Proteomes" id="UP000094570"/>
    </source>
</evidence>